<accession>A0A2Z6PGV4</accession>
<evidence type="ECO:0000313" key="2">
    <source>
        <dbReference type="EMBL" id="GAU50260.1"/>
    </source>
</evidence>
<name>A0A2Z6PGV4_TRISU</name>
<dbReference type="InterPro" id="IPR043502">
    <property type="entry name" value="DNA/RNA_pol_sf"/>
</dbReference>
<proteinExistence type="predicted"/>
<keyword evidence="3" id="KW-1185">Reference proteome</keyword>
<dbReference type="SUPFAM" id="SSF56672">
    <property type="entry name" value="DNA/RNA polymerases"/>
    <property type="match status" value="1"/>
</dbReference>
<dbReference type="PROSITE" id="PS50878">
    <property type="entry name" value="RT_POL"/>
    <property type="match status" value="1"/>
</dbReference>
<evidence type="ECO:0000259" key="1">
    <source>
        <dbReference type="PROSITE" id="PS50878"/>
    </source>
</evidence>
<dbReference type="OrthoDB" id="6745707at2759"/>
<dbReference type="Pfam" id="PF00078">
    <property type="entry name" value="RVT_1"/>
    <property type="match status" value="1"/>
</dbReference>
<dbReference type="CDD" id="cd01650">
    <property type="entry name" value="RT_nLTR_like"/>
    <property type="match status" value="1"/>
</dbReference>
<gene>
    <name evidence="2" type="ORF">TSUD_409060</name>
</gene>
<organism evidence="2 3">
    <name type="scientific">Trifolium subterraneum</name>
    <name type="common">Subterranean clover</name>
    <dbReference type="NCBI Taxonomy" id="3900"/>
    <lineage>
        <taxon>Eukaryota</taxon>
        <taxon>Viridiplantae</taxon>
        <taxon>Streptophyta</taxon>
        <taxon>Embryophyta</taxon>
        <taxon>Tracheophyta</taxon>
        <taxon>Spermatophyta</taxon>
        <taxon>Magnoliopsida</taxon>
        <taxon>eudicotyledons</taxon>
        <taxon>Gunneridae</taxon>
        <taxon>Pentapetalae</taxon>
        <taxon>rosids</taxon>
        <taxon>fabids</taxon>
        <taxon>Fabales</taxon>
        <taxon>Fabaceae</taxon>
        <taxon>Papilionoideae</taxon>
        <taxon>50 kb inversion clade</taxon>
        <taxon>NPAAA clade</taxon>
        <taxon>Hologalegina</taxon>
        <taxon>IRL clade</taxon>
        <taxon>Trifolieae</taxon>
        <taxon>Trifolium</taxon>
    </lineage>
</organism>
<dbReference type="PANTHER" id="PTHR33116:SF78">
    <property type="entry name" value="OS12G0587133 PROTEIN"/>
    <property type="match status" value="1"/>
</dbReference>
<protein>
    <recommendedName>
        <fullName evidence="1">Reverse transcriptase domain-containing protein</fullName>
    </recommendedName>
</protein>
<dbReference type="PANTHER" id="PTHR33116">
    <property type="entry name" value="REVERSE TRANSCRIPTASE ZINC-BINDING DOMAIN-CONTAINING PROTEIN-RELATED-RELATED"/>
    <property type="match status" value="1"/>
</dbReference>
<dbReference type="AlphaFoldDB" id="A0A2Z6PGV4"/>
<reference evidence="3" key="1">
    <citation type="journal article" date="2017" name="Front. Plant Sci.">
        <title>Climate Clever Clovers: New Paradigm to Reduce the Environmental Footprint of Ruminants by Breeding Low Methanogenic Forages Utilizing Haplotype Variation.</title>
        <authorList>
            <person name="Kaur P."/>
            <person name="Appels R."/>
            <person name="Bayer P.E."/>
            <person name="Keeble-Gagnere G."/>
            <person name="Wang J."/>
            <person name="Hirakawa H."/>
            <person name="Shirasawa K."/>
            <person name="Vercoe P."/>
            <person name="Stefanova K."/>
            <person name="Durmic Z."/>
            <person name="Nichols P."/>
            <person name="Revell C."/>
            <person name="Isobe S.N."/>
            <person name="Edwards D."/>
            <person name="Erskine W."/>
        </authorList>
    </citation>
    <scope>NUCLEOTIDE SEQUENCE [LARGE SCALE GENOMIC DNA]</scope>
    <source>
        <strain evidence="3">cv. Daliak</strain>
    </source>
</reference>
<evidence type="ECO:0000313" key="3">
    <source>
        <dbReference type="Proteomes" id="UP000242715"/>
    </source>
</evidence>
<dbReference type="InterPro" id="IPR000477">
    <property type="entry name" value="RT_dom"/>
</dbReference>
<sequence length="691" mass="78737">MQSDATRRYVLSDMTLIRRLDHGPFNQFIAVNGLVDLPLSDVVTLGLRMVQLRGLSDHCPLVLSVDDENWGPRPVRMLKCWHDTLGFRQFVIDKWRSLQVDGWGVFVGGNLDFYGSVRVMQTPNISFSFDRSSDALSVITVVGERVEGVQAVRQAVFSYFSSHFRAGNVARTTVEGLQFSTLSLAEGVSLVKLFSIEEVKAVIWDCDSYKSRGLDGITFGFLKEFLSVMQVDIMRFITEFHRNVQLSKCINSTFITLIPKVDSPQKLNDFRPISLVGSLYKILVKILANRLWLVMGSVILETQTTFVKDRQILDGILIANEVVDEARKSQKELLLFKVDFEKAYDSVDWGYLDMVMINSSPTEEFLMERGLRQGDPLSPFLFLLAAEGLNVMMIALVQSNLFIGYSHCSENPTVVSHLPFADDTLLLGVKSWANVRALRVVLVLFEKVSRLKVNFHKSMLVGVNIGESWLTEAASVLGCKVGKVPFMYLDLPVRGDPRRLSFWEPIVYGIRTRLSRWTTRLLLFGGRLILLKSFLTSLPVYAISFFKAPLGIISSLESLLSNFFWGEGHRKIAWVRWRNVCLGQDHEGLGVRQLREFNTALLGKWCWQMLVDRDGMWFSVLTARYGGVPLRVRYRCLYDLANNKSISVADMCQLGWEEDGAGWQWRRQLWVWENELLAECTSLLCGRRNYN</sequence>
<dbReference type="EMBL" id="DF974722">
    <property type="protein sequence ID" value="GAU50260.1"/>
    <property type="molecule type" value="Genomic_DNA"/>
</dbReference>
<feature type="domain" description="Reverse transcriptase" evidence="1">
    <location>
        <begin position="239"/>
        <end position="493"/>
    </location>
</feature>
<dbReference type="Proteomes" id="UP000242715">
    <property type="component" value="Unassembled WGS sequence"/>
</dbReference>